<dbReference type="Proteomes" id="UP000886860">
    <property type="component" value="Unassembled WGS sequence"/>
</dbReference>
<feature type="transmembrane region" description="Helical" evidence="1">
    <location>
        <begin position="27"/>
        <end position="50"/>
    </location>
</feature>
<dbReference type="PANTHER" id="PTHR34821:SF3">
    <property type="entry name" value="MEMBRANE PROTEIN"/>
    <property type="match status" value="1"/>
</dbReference>
<accession>A0A9D1KE00</accession>
<evidence type="ECO:0000313" key="2">
    <source>
        <dbReference type="EMBL" id="HIT40948.1"/>
    </source>
</evidence>
<keyword evidence="1" id="KW-0472">Membrane</keyword>
<keyword evidence="1" id="KW-0812">Transmembrane</keyword>
<reference evidence="2" key="2">
    <citation type="journal article" date="2021" name="PeerJ">
        <title>Extensive microbial diversity within the chicken gut microbiome revealed by metagenomics and culture.</title>
        <authorList>
            <person name="Gilroy R."/>
            <person name="Ravi A."/>
            <person name="Getino M."/>
            <person name="Pursley I."/>
            <person name="Horton D.L."/>
            <person name="Alikhan N.F."/>
            <person name="Baker D."/>
            <person name="Gharbi K."/>
            <person name="Hall N."/>
            <person name="Watson M."/>
            <person name="Adriaenssens E.M."/>
            <person name="Foster-Nyarko E."/>
            <person name="Jarju S."/>
            <person name="Secka A."/>
            <person name="Antonio M."/>
            <person name="Oren A."/>
            <person name="Chaudhuri R.R."/>
            <person name="La Ragione R."/>
            <person name="Hildebrand F."/>
            <person name="Pallen M.J."/>
        </authorList>
    </citation>
    <scope>NUCLEOTIDE SEQUENCE</scope>
    <source>
        <strain evidence="2">CHK123-3438</strain>
    </source>
</reference>
<proteinExistence type="predicted"/>
<reference evidence="2" key="1">
    <citation type="submission" date="2020-10" db="EMBL/GenBank/DDBJ databases">
        <authorList>
            <person name="Gilroy R."/>
        </authorList>
    </citation>
    <scope>NUCLEOTIDE SEQUENCE</scope>
    <source>
        <strain evidence="2">CHK123-3438</strain>
    </source>
</reference>
<dbReference type="PANTHER" id="PTHR34821">
    <property type="entry name" value="INNER MEMBRANE PROTEIN YDCZ"/>
    <property type="match status" value="1"/>
</dbReference>
<feature type="transmembrane region" description="Helical" evidence="1">
    <location>
        <begin position="121"/>
        <end position="139"/>
    </location>
</feature>
<feature type="transmembrane region" description="Helical" evidence="1">
    <location>
        <begin position="62"/>
        <end position="82"/>
    </location>
</feature>
<organism evidence="2 3">
    <name type="scientific">Candidatus Caccovicinus merdipullorum</name>
    <dbReference type="NCBI Taxonomy" id="2840724"/>
    <lineage>
        <taxon>Bacteria</taxon>
        <taxon>Bacillati</taxon>
        <taxon>Bacillota</taxon>
        <taxon>Clostridia</taxon>
        <taxon>Eubacteriales</taxon>
        <taxon>Candidatus Caccovicinus</taxon>
    </lineage>
</organism>
<dbReference type="InterPro" id="IPR006750">
    <property type="entry name" value="YdcZ"/>
</dbReference>
<evidence type="ECO:0000313" key="3">
    <source>
        <dbReference type="Proteomes" id="UP000886860"/>
    </source>
</evidence>
<comment type="caution">
    <text evidence="2">The sequence shown here is derived from an EMBL/GenBank/DDBJ whole genome shotgun (WGS) entry which is preliminary data.</text>
</comment>
<keyword evidence="1" id="KW-1133">Transmembrane helix</keyword>
<dbReference type="AlphaFoldDB" id="A0A9D1KE00"/>
<feature type="transmembrane region" description="Helical" evidence="1">
    <location>
        <begin position="94"/>
        <end position="114"/>
    </location>
</feature>
<dbReference type="EMBL" id="DVKS01000043">
    <property type="protein sequence ID" value="HIT40948.1"/>
    <property type="molecule type" value="Genomic_DNA"/>
</dbReference>
<protein>
    <submittedName>
        <fullName evidence="2">DMT family transporter</fullName>
    </submittedName>
</protein>
<dbReference type="GO" id="GO:0005886">
    <property type="term" value="C:plasma membrane"/>
    <property type="evidence" value="ECO:0007669"/>
    <property type="project" value="TreeGrafter"/>
</dbReference>
<dbReference type="Pfam" id="PF04657">
    <property type="entry name" value="DMT_YdcZ"/>
    <property type="match status" value="1"/>
</dbReference>
<name>A0A9D1KE00_9FIRM</name>
<gene>
    <name evidence="2" type="ORF">IAB60_02425</name>
</gene>
<evidence type="ECO:0000256" key="1">
    <source>
        <dbReference type="SAM" id="Phobius"/>
    </source>
</evidence>
<sequence>MGIIIALISGALMSVQGVMNTEVTKQSSIWTAAGWVQLSALMVCVIMWFFQGRQPVGALWQVEPRYMLLGGILGALITYTVIRSVDSLGPAQSALLIVVSQIVVAYGIELFGLFGTEKAGFQWQKAAGALIAIAGIILFKRS</sequence>